<comment type="caution">
    <text evidence="4">The sequence shown here is derived from an EMBL/GenBank/DDBJ whole genome shotgun (WGS) entry which is preliminary data.</text>
</comment>
<dbReference type="Pfam" id="PF17802">
    <property type="entry name" value="SpaA"/>
    <property type="match status" value="1"/>
</dbReference>
<dbReference type="Proteomes" id="UP001243856">
    <property type="component" value="Unassembled WGS sequence"/>
</dbReference>
<evidence type="ECO:0000259" key="3">
    <source>
        <dbReference type="PROSITE" id="PS50234"/>
    </source>
</evidence>
<gene>
    <name evidence="4" type="ORF">QPX45_08130</name>
</gene>
<accession>A0ABT7G497</accession>
<dbReference type="InterPro" id="IPR036465">
    <property type="entry name" value="vWFA_dom_sf"/>
</dbReference>
<dbReference type="SUPFAM" id="SSF53300">
    <property type="entry name" value="vWA-like"/>
    <property type="match status" value="1"/>
</dbReference>
<keyword evidence="2" id="KW-0812">Transmembrane</keyword>
<dbReference type="InterPro" id="IPR002035">
    <property type="entry name" value="VWF_A"/>
</dbReference>
<dbReference type="Gene3D" id="3.40.50.410">
    <property type="entry name" value="von Willebrand factor, type A domain"/>
    <property type="match status" value="1"/>
</dbReference>
<name>A0ABT7G497_9CORY</name>
<proteinExistence type="predicted"/>
<evidence type="ECO:0000256" key="1">
    <source>
        <dbReference type="SAM" id="MobiDB-lite"/>
    </source>
</evidence>
<organism evidence="4 5">
    <name type="scientific">Corynebacterium propinquum</name>
    <dbReference type="NCBI Taxonomy" id="43769"/>
    <lineage>
        <taxon>Bacteria</taxon>
        <taxon>Bacillati</taxon>
        <taxon>Actinomycetota</taxon>
        <taxon>Actinomycetes</taxon>
        <taxon>Mycobacteriales</taxon>
        <taxon>Corynebacteriaceae</taxon>
        <taxon>Corynebacterium</taxon>
    </lineage>
</organism>
<evidence type="ECO:0000256" key="2">
    <source>
        <dbReference type="SAM" id="Phobius"/>
    </source>
</evidence>
<dbReference type="InterPro" id="IPR041033">
    <property type="entry name" value="SpaA_PFL_dom_1"/>
</dbReference>
<dbReference type="PROSITE" id="PS50234">
    <property type="entry name" value="VWFA"/>
    <property type="match status" value="1"/>
</dbReference>
<dbReference type="Gene3D" id="2.60.40.10">
    <property type="entry name" value="Immunoglobulins"/>
    <property type="match status" value="1"/>
</dbReference>
<keyword evidence="2" id="KW-0472">Membrane</keyword>
<feature type="region of interest" description="Disordered" evidence="1">
    <location>
        <begin position="161"/>
        <end position="180"/>
    </location>
</feature>
<feature type="transmembrane region" description="Helical" evidence="2">
    <location>
        <begin position="1111"/>
        <end position="1130"/>
    </location>
</feature>
<dbReference type="RefSeq" id="WP_284585875.1">
    <property type="nucleotide sequence ID" value="NZ_JASNVK010000013.1"/>
</dbReference>
<keyword evidence="5" id="KW-1185">Reference proteome</keyword>
<evidence type="ECO:0000313" key="4">
    <source>
        <dbReference type="EMBL" id="MDK4301203.1"/>
    </source>
</evidence>
<reference evidence="4 5" key="1">
    <citation type="submission" date="2023-05" db="EMBL/GenBank/DDBJ databases">
        <title>Metabolic capabilities are highly conserved among human nasal-associated Corynebacterium species in pangenomic analyses.</title>
        <authorList>
            <person name="Tran T.H."/>
            <person name="Roberts A.Q."/>
            <person name="Escapa I.F."/>
            <person name="Gao W."/>
            <person name="Conlan S."/>
            <person name="Kong H."/>
            <person name="Segre J.A."/>
            <person name="Kelly M.S."/>
            <person name="Lemon K.P."/>
        </authorList>
    </citation>
    <scope>NUCLEOTIDE SEQUENCE [LARGE SCALE GENOMIC DNA]</scope>
    <source>
        <strain evidence="4 5">KPL2811</strain>
    </source>
</reference>
<dbReference type="CDD" id="cd00198">
    <property type="entry name" value="vWFA"/>
    <property type="match status" value="1"/>
</dbReference>
<keyword evidence="2" id="KW-1133">Transmembrane helix</keyword>
<feature type="domain" description="VWFA" evidence="3">
    <location>
        <begin position="547"/>
        <end position="764"/>
    </location>
</feature>
<protein>
    <submittedName>
        <fullName evidence="4">SpaA isopeptide-forming pilin-related protein</fullName>
    </submittedName>
</protein>
<dbReference type="EMBL" id="JASNVK010000013">
    <property type="protein sequence ID" value="MDK4301203.1"/>
    <property type="molecule type" value="Genomic_DNA"/>
</dbReference>
<evidence type="ECO:0000313" key="5">
    <source>
        <dbReference type="Proteomes" id="UP001243856"/>
    </source>
</evidence>
<sequence>MSRIVQRGFVAAFILMLISGIVPSLTQLDVTGMNTPSASAQTAAQESVAITDVSITGAEDENATMTLTSLTAAKLGNVQITANSGFGVDGAPVLSRLTISGVAYPLEWVHAAADRLTIEPDSEIDLQPGTEIVVEWSKGDGVLPPAESYRAAMEQAQRLDTEALPSGDETPTNSGVAEGVDLRSRAAVSEPNPLDRAAVAQGDPFSRAHYDEIPVLNPRHGFNKCEKSGNSLKVKRWWEPGTHQAVDLVEVKLPNGANVNLDGAPVELHFGSDSKWGWGRIKLQKDVDYSVWRHENSVYFGLTRTHMRAPQTQSSYDVEVELPIAGGPRRPSCSVELYRKQSSVPEDPSKFNPTYPKNFDRLDYSHAKDTCTKAGEIVTVSSRWAAKEVIDNSKIEKDRQQEEQQKILRQGGTEVVEVKLPGAQHLTSRVKVTDSKMQLRFGSDRGGWKTLIKDKDYSVSVSGDSVYFSLKNIQKHANRYDYTVEAKIPLLGSFNGCKMDLWRKAPEWFDRTAPDLDLEATETRREDLDWLPASAENPALPQRCGVNVALVFDTSDSLLQHPQGPKASRAAGLSIINALEGTGSNMAIYNFASPARRVNDIHADKQSLNDENGVKKLRAALNGFTATYKRSERGGTNYQAGLKQVPNGEFDVVYFITDGLPTTNNVDYPGKGFDNGNHINKSDLSLAVEAANELKAHGARIETVMVGVPSMTEHILNDGFFNLNRVAGKPEKWEKYGDYGYPSYVDPQKGTNNDIPSDSVREMIEIGGQIMMADKPDFGRRHFEITNQPAIWRAGIRKTESIAADISSPDAVTLVDQFSKLESSLRDLVLKNCFGSINVTKLIRGENNKVSPGHDWTFETSTVDGRDSIVHGIDGKERAHQVTDQTNEQGNYGRKLDQKNHKAQTAQRVKVVEQQQPGFMLQPYDENKNATCTATVFDGRNNNWKTQSVEIENVDDAAKPGFTVAVPPSAIVNCSVVNARASKLSLTVKKVSFGDDAKPLDGSKFELYKVTGSERSLVSKLEGKNMDIRDLELGNRYELVETQAPKGYQLLARPITFDLVGTGTGVQQLQLVGGAEQFPEVTITQGTETNQLVMQVANTSKPALPRTGGPGLYGLLTIGAALLIAGIMLARRLKA</sequence>
<dbReference type="InterPro" id="IPR013783">
    <property type="entry name" value="Ig-like_fold"/>
</dbReference>